<dbReference type="AlphaFoldDB" id="A0A2M9YH27"/>
<proteinExistence type="predicted"/>
<evidence type="ECO:0000313" key="2">
    <source>
        <dbReference type="Proteomes" id="UP000231926"/>
    </source>
</evidence>
<dbReference type="EMBL" id="NPDR01000001">
    <property type="protein sequence ID" value="PJZ50848.1"/>
    <property type="molecule type" value="Genomic_DNA"/>
</dbReference>
<sequence length="68" mass="7988">MSWNGESKFRWIINWPSGNHYSANQSIELANSTLQTFSRIPFSEKKIHMITLGYSNEKRKRKQNQNSA</sequence>
<keyword evidence="2" id="KW-1185">Reference proteome</keyword>
<dbReference type="OrthoDB" id="346049at2"/>
<accession>A0A2M9YH27</accession>
<name>A0A2M9YH27_9LEPT</name>
<comment type="caution">
    <text evidence="1">The sequence shown here is derived from an EMBL/GenBank/DDBJ whole genome shotgun (WGS) entry which is preliminary data.</text>
</comment>
<organism evidence="1 2">
    <name type="scientific">Leptospira saintgironsiae</name>
    <dbReference type="NCBI Taxonomy" id="2023183"/>
    <lineage>
        <taxon>Bacteria</taxon>
        <taxon>Pseudomonadati</taxon>
        <taxon>Spirochaetota</taxon>
        <taxon>Spirochaetia</taxon>
        <taxon>Leptospirales</taxon>
        <taxon>Leptospiraceae</taxon>
        <taxon>Leptospira</taxon>
    </lineage>
</organism>
<reference evidence="1 2" key="1">
    <citation type="submission" date="2017-07" db="EMBL/GenBank/DDBJ databases">
        <title>Leptospira spp. isolated from tropical soils.</title>
        <authorList>
            <person name="Thibeaux R."/>
            <person name="Iraola G."/>
            <person name="Ferres I."/>
            <person name="Bierque E."/>
            <person name="Girault D."/>
            <person name="Soupe-Gilbert M.-E."/>
            <person name="Picardeau M."/>
            <person name="Goarant C."/>
        </authorList>
    </citation>
    <scope>NUCLEOTIDE SEQUENCE [LARGE SCALE GENOMIC DNA]</scope>
    <source>
        <strain evidence="1 2">FH4-C-A2</strain>
    </source>
</reference>
<dbReference type="Proteomes" id="UP000231926">
    <property type="component" value="Unassembled WGS sequence"/>
</dbReference>
<protein>
    <submittedName>
        <fullName evidence="1">Uncharacterized protein</fullName>
    </submittedName>
</protein>
<gene>
    <name evidence="1" type="ORF">CH362_03545</name>
</gene>
<evidence type="ECO:0000313" key="1">
    <source>
        <dbReference type="EMBL" id="PJZ50848.1"/>
    </source>
</evidence>